<reference evidence="2" key="1">
    <citation type="journal article" date="2020" name="Fungal Divers.">
        <title>Resolving the Mortierellaceae phylogeny through synthesis of multi-gene phylogenetics and phylogenomics.</title>
        <authorList>
            <person name="Vandepol N."/>
            <person name="Liber J."/>
            <person name="Desiro A."/>
            <person name="Na H."/>
            <person name="Kennedy M."/>
            <person name="Barry K."/>
            <person name="Grigoriev I.V."/>
            <person name="Miller A.N."/>
            <person name="O'Donnell K."/>
            <person name="Stajich J.E."/>
            <person name="Bonito G."/>
        </authorList>
    </citation>
    <scope>NUCLEOTIDE SEQUENCE</scope>
    <source>
        <strain evidence="2">KOD1015</strain>
    </source>
</reference>
<dbReference type="InterPro" id="IPR029063">
    <property type="entry name" value="SAM-dependent_MTases_sf"/>
</dbReference>
<organism evidence="2 3">
    <name type="scientific">Lunasporangiospora selenospora</name>
    <dbReference type="NCBI Taxonomy" id="979761"/>
    <lineage>
        <taxon>Eukaryota</taxon>
        <taxon>Fungi</taxon>
        <taxon>Fungi incertae sedis</taxon>
        <taxon>Mucoromycota</taxon>
        <taxon>Mortierellomycotina</taxon>
        <taxon>Mortierellomycetes</taxon>
        <taxon>Mortierellales</taxon>
        <taxon>Mortierellaceae</taxon>
        <taxon>Lunasporangiospora</taxon>
    </lineage>
</organism>
<dbReference type="Pfam" id="PF13847">
    <property type="entry name" value="Methyltransf_31"/>
    <property type="match status" value="1"/>
</dbReference>
<dbReference type="EMBL" id="JAABOA010001764">
    <property type="protein sequence ID" value="KAF9580936.1"/>
    <property type="molecule type" value="Genomic_DNA"/>
</dbReference>
<comment type="caution">
    <text evidence="2">The sequence shown here is derived from an EMBL/GenBank/DDBJ whole genome shotgun (WGS) entry which is preliminary data.</text>
</comment>
<keyword evidence="3" id="KW-1185">Reference proteome</keyword>
<evidence type="ECO:0000313" key="3">
    <source>
        <dbReference type="Proteomes" id="UP000780801"/>
    </source>
</evidence>
<gene>
    <name evidence="2" type="ORF">BGW38_002225</name>
</gene>
<dbReference type="InterPro" id="IPR025714">
    <property type="entry name" value="Methyltranfer_dom"/>
</dbReference>
<dbReference type="Gene3D" id="3.40.50.150">
    <property type="entry name" value="Vaccinia Virus protein VP39"/>
    <property type="match status" value="1"/>
</dbReference>
<proteinExistence type="predicted"/>
<dbReference type="OrthoDB" id="540004at2759"/>
<evidence type="ECO:0000313" key="2">
    <source>
        <dbReference type="EMBL" id="KAF9580936.1"/>
    </source>
</evidence>
<name>A0A9P6FTJ4_9FUNG</name>
<dbReference type="CDD" id="cd02440">
    <property type="entry name" value="AdoMet_MTases"/>
    <property type="match status" value="1"/>
</dbReference>
<dbReference type="AlphaFoldDB" id="A0A9P6FTJ4"/>
<protein>
    <recommendedName>
        <fullName evidence="1">Methyltransferase domain-containing protein</fullName>
    </recommendedName>
</protein>
<sequence length="291" mass="32491">MSSLDTYKLHEANRLSWNEATIAHNSHKRDQHIFLRDGGSTLYNEEKELLGNLAGLSVCHLQCNSGQDTLSLVSKLGAENPVGVDISDSAIEFATNLSKDSGLKATFIRSEVFEYCETTEPNQFDVVFVSYGALGWLCSMKRWAAGIQRILKPGGRLVLIEFHSGGMMFNDKKEHVYPYSSGGVPFQEDGVGDYVAWSASGTGEVQPSLMYEVGIEGFQNKHPSHEFCWGLADVLGPLTETGLSMTHFKEYPYSNFFKPFKQMIVEQTAEGPRYRNDGPMLPLMYSIIFKK</sequence>
<dbReference type="SUPFAM" id="SSF53335">
    <property type="entry name" value="S-adenosyl-L-methionine-dependent methyltransferases"/>
    <property type="match status" value="1"/>
</dbReference>
<dbReference type="Proteomes" id="UP000780801">
    <property type="component" value="Unassembled WGS sequence"/>
</dbReference>
<feature type="domain" description="Methyltransferase" evidence="1">
    <location>
        <begin position="55"/>
        <end position="163"/>
    </location>
</feature>
<accession>A0A9P6FTJ4</accession>
<evidence type="ECO:0000259" key="1">
    <source>
        <dbReference type="Pfam" id="PF13847"/>
    </source>
</evidence>